<dbReference type="STRING" id="9402.L5L559"/>
<dbReference type="Proteomes" id="UP000010552">
    <property type="component" value="Unassembled WGS sequence"/>
</dbReference>
<keyword evidence="2" id="KW-0808">Transferase</keyword>
<feature type="region of interest" description="Disordered" evidence="1">
    <location>
        <begin position="1"/>
        <end position="72"/>
    </location>
</feature>
<protein>
    <submittedName>
        <fullName evidence="2">Serine/threonine-protein kinase LATS2</fullName>
    </submittedName>
</protein>
<dbReference type="GO" id="GO:0016301">
    <property type="term" value="F:kinase activity"/>
    <property type="evidence" value="ECO:0007669"/>
    <property type="project" value="UniProtKB-KW"/>
</dbReference>
<gene>
    <name evidence="2" type="ORF">PAL_GLEAN10006882</name>
</gene>
<evidence type="ECO:0000313" key="3">
    <source>
        <dbReference type="Proteomes" id="UP000010552"/>
    </source>
</evidence>
<reference evidence="3" key="1">
    <citation type="journal article" date="2013" name="Science">
        <title>Comparative analysis of bat genomes provides insight into the evolution of flight and immunity.</title>
        <authorList>
            <person name="Zhang G."/>
            <person name="Cowled C."/>
            <person name="Shi Z."/>
            <person name="Huang Z."/>
            <person name="Bishop-Lilly K.A."/>
            <person name="Fang X."/>
            <person name="Wynne J.W."/>
            <person name="Xiong Z."/>
            <person name="Baker M.L."/>
            <person name="Zhao W."/>
            <person name="Tachedjian M."/>
            <person name="Zhu Y."/>
            <person name="Zhou P."/>
            <person name="Jiang X."/>
            <person name="Ng J."/>
            <person name="Yang L."/>
            <person name="Wu L."/>
            <person name="Xiao J."/>
            <person name="Feng Y."/>
            <person name="Chen Y."/>
            <person name="Sun X."/>
            <person name="Zhang Y."/>
            <person name="Marsh G.A."/>
            <person name="Crameri G."/>
            <person name="Broder C.C."/>
            <person name="Frey K.G."/>
            <person name="Wang L.F."/>
            <person name="Wang J."/>
        </authorList>
    </citation>
    <scope>NUCLEOTIDE SEQUENCE [LARGE SCALE GENOMIC DNA]</scope>
</reference>
<keyword evidence="3" id="KW-1185">Reference proteome</keyword>
<dbReference type="InParanoid" id="L5L559"/>
<feature type="compositionally biased region" description="Low complexity" evidence="1">
    <location>
        <begin position="41"/>
        <end position="51"/>
    </location>
</feature>
<feature type="compositionally biased region" description="Pro residues" evidence="1">
    <location>
        <begin position="30"/>
        <end position="40"/>
    </location>
</feature>
<evidence type="ECO:0000313" key="2">
    <source>
        <dbReference type="EMBL" id="ELK18777.1"/>
    </source>
</evidence>
<accession>L5L559</accession>
<sequence length="210" mass="22256">MRPKTFPATAYSGNSRQRLQEIREGLKQPPKAPAQGPPAGPGDSAADAKALGGKDGARRQQPRAAPRFGPHQKALREIRYSLLPFANEPQVNRQMLQELVGAGCDQVGAPRHRPGPQRPPSSLGSLCPPQGLLRCPSLPLRPRGAAHCHWHPGVPCPCSGPSRLAPSLGPVASHGLSWGRGWLPSGVRSVQSACWGRMTDVSPGTLLSPV</sequence>
<proteinExistence type="predicted"/>
<evidence type="ECO:0000256" key="1">
    <source>
        <dbReference type="SAM" id="MobiDB-lite"/>
    </source>
</evidence>
<keyword evidence="2" id="KW-0418">Kinase</keyword>
<dbReference type="AlphaFoldDB" id="L5L559"/>
<organism evidence="2 3">
    <name type="scientific">Pteropus alecto</name>
    <name type="common">Black flying fox</name>
    <dbReference type="NCBI Taxonomy" id="9402"/>
    <lineage>
        <taxon>Eukaryota</taxon>
        <taxon>Metazoa</taxon>
        <taxon>Chordata</taxon>
        <taxon>Craniata</taxon>
        <taxon>Vertebrata</taxon>
        <taxon>Euteleostomi</taxon>
        <taxon>Mammalia</taxon>
        <taxon>Eutheria</taxon>
        <taxon>Laurasiatheria</taxon>
        <taxon>Chiroptera</taxon>
        <taxon>Yinpterochiroptera</taxon>
        <taxon>Pteropodoidea</taxon>
        <taxon>Pteropodidae</taxon>
        <taxon>Pteropodinae</taxon>
        <taxon>Pteropus</taxon>
    </lineage>
</organism>
<name>L5L559_PTEAL</name>
<dbReference type="EMBL" id="KB030306">
    <property type="protein sequence ID" value="ELK18777.1"/>
    <property type="molecule type" value="Genomic_DNA"/>
</dbReference>